<feature type="region of interest" description="Disordered" evidence="7">
    <location>
        <begin position="444"/>
        <end position="498"/>
    </location>
</feature>
<feature type="domain" description="Polycomb protein VEFS-Box" evidence="8">
    <location>
        <begin position="501"/>
        <end position="604"/>
    </location>
</feature>
<evidence type="ECO:0000256" key="2">
    <source>
        <dbReference type="ARBA" id="ARBA00022723"/>
    </source>
</evidence>
<evidence type="ECO:0000256" key="5">
    <source>
        <dbReference type="ARBA" id="ARBA00023015"/>
    </source>
</evidence>
<keyword evidence="2" id="KW-0479">Metal-binding</keyword>
<keyword evidence="5" id="KW-0805">Transcription regulation</keyword>
<keyword evidence="3" id="KW-0863">Zinc-finger</keyword>
<evidence type="ECO:0000256" key="1">
    <source>
        <dbReference type="ARBA" id="ARBA00007416"/>
    </source>
</evidence>
<dbReference type="EMBL" id="PTQR01000114">
    <property type="protein sequence ID" value="TKX19559.1"/>
    <property type="molecule type" value="Genomic_DNA"/>
</dbReference>
<reference evidence="9 10" key="1">
    <citation type="submission" date="2018-02" db="EMBL/GenBank/DDBJ databases">
        <title>Draft genome sequences of Elsinoe sp., causing black scab on jojoba.</title>
        <authorList>
            <person name="Stodart B."/>
            <person name="Jeffress S."/>
            <person name="Ash G."/>
            <person name="Arun Chinnappa K."/>
        </authorList>
    </citation>
    <scope>NUCLEOTIDE SEQUENCE [LARGE SCALE GENOMIC DNA]</scope>
    <source>
        <strain evidence="9 10">Hillstone_2</strain>
    </source>
</reference>
<dbReference type="SUPFAM" id="SSF57903">
    <property type="entry name" value="FYVE/PHD zinc finger"/>
    <property type="match status" value="1"/>
</dbReference>
<protein>
    <recommendedName>
        <fullName evidence="8">Polycomb protein VEFS-Box domain-containing protein</fullName>
    </recommendedName>
</protein>
<accession>A0A4U7ANV2</accession>
<evidence type="ECO:0000259" key="8">
    <source>
        <dbReference type="Pfam" id="PF09733"/>
    </source>
</evidence>
<proteinExistence type="inferred from homology"/>
<comment type="similarity">
    <text evidence="1">Belongs to the VEFS (VRN2-EMF2-FIS2-SU(Z)12) family.</text>
</comment>
<dbReference type="Pfam" id="PF09733">
    <property type="entry name" value="VEFS-Box"/>
    <property type="match status" value="1"/>
</dbReference>
<evidence type="ECO:0000256" key="4">
    <source>
        <dbReference type="ARBA" id="ARBA00022833"/>
    </source>
</evidence>
<dbReference type="GO" id="GO:0008270">
    <property type="term" value="F:zinc ion binding"/>
    <property type="evidence" value="ECO:0007669"/>
    <property type="project" value="UniProtKB-KW"/>
</dbReference>
<gene>
    <name evidence="9" type="ORF">C1H76_8408</name>
</gene>
<dbReference type="InterPro" id="IPR013083">
    <property type="entry name" value="Znf_RING/FYVE/PHD"/>
</dbReference>
<evidence type="ECO:0000313" key="9">
    <source>
        <dbReference type="EMBL" id="TKX19559.1"/>
    </source>
</evidence>
<evidence type="ECO:0000256" key="6">
    <source>
        <dbReference type="ARBA" id="ARBA00023163"/>
    </source>
</evidence>
<dbReference type="AlphaFoldDB" id="A0A4U7ANV2"/>
<organism evidence="9 10">
    <name type="scientific">Elsinoe australis</name>
    <dbReference type="NCBI Taxonomy" id="40998"/>
    <lineage>
        <taxon>Eukaryota</taxon>
        <taxon>Fungi</taxon>
        <taxon>Dikarya</taxon>
        <taxon>Ascomycota</taxon>
        <taxon>Pezizomycotina</taxon>
        <taxon>Dothideomycetes</taxon>
        <taxon>Dothideomycetidae</taxon>
        <taxon>Myriangiales</taxon>
        <taxon>Elsinoaceae</taxon>
        <taxon>Elsinoe</taxon>
    </lineage>
</organism>
<dbReference type="Proteomes" id="UP000308133">
    <property type="component" value="Unassembled WGS sequence"/>
</dbReference>
<keyword evidence="4" id="KW-0862">Zinc</keyword>
<comment type="caution">
    <text evidence="9">The sequence shown here is derived from an EMBL/GenBank/DDBJ whole genome shotgun (WGS) entry which is preliminary data.</text>
</comment>
<keyword evidence="6" id="KW-0804">Transcription</keyword>
<sequence>MVLESGFKNIYLGTFSLYRYQPTLDTVDHFETPRFLKRNIRQILDFHDKELTSTRTKRRTQVGKVRRKTTLDIGDNMASRNLGTWCPTRAEISEMTKGPVLSITPAAIIPIESTRSDIRDKKSEPDWIPPPNTHRLKCEIQCVVQYRSEGSSWATIQHENKSATLFCWTHEDGKPAITIDLDAPFTILSSVMTNAASEKLPDTSPGVSTRPYLQGHRVKLQIVCGNPSARRELHKFLHKDQSDSQPFDIQAPLRAFITELDDVSGKHLVQLTSGRISEGNRIAYRLALDMGWNQNDGSVLERANKIKRGLNASRTTSGAHKQVSVEMQDEYEITYLSHGSAGQARTTIANDLKCQLCKSPRPHTTFERLHMHYLLNHEHFDITVTKHSEHAGVKQRTFVLRLNERQARPRASNDVPDERELEWIRPVRPFDLNKWLRGDDLWTAARGTGRKPRPKSPVRETSNPLRPVGPARDRSPSDIQPLQPRKRKRYPVPNIPGVDLYRSASKRELTAGEMLSESDEDSEDDWAVQKQRLREPPIKGESRGEFFKMFDEYMHSEGLCSDIHLQHAIVRFAKHNRKRLQKPLVFKDYKIKLQQLHLTGLLPRRLLDYCINLCTQGKEDAKKSLTNGDAYEDDADVLVNGHADDAMDIDEKQTSPVMYSVERELGRTISQWQKLPAPENAVGAHPLTGHPKIRQLLGFVAIHPHFQDKLFAILHKQEAKLEAMNKLDSIVHGRTALRVHRDEYEKWMVALTDAPPVAVHAGTCCCGQAVCDLQRLIMCANPTCRTAGFHMTCVNLSYKDPKWTCMDCAGRATPWILTSADLQEQERQEKADAPTLHNQHVWLDMVRRKAGEPADSEMLK</sequence>
<dbReference type="Gene3D" id="3.30.40.10">
    <property type="entry name" value="Zinc/RING finger domain, C3HC4 (zinc finger)"/>
    <property type="match status" value="1"/>
</dbReference>
<dbReference type="InterPro" id="IPR011011">
    <property type="entry name" value="Znf_FYVE_PHD"/>
</dbReference>
<name>A0A4U7ANV2_9PEZI</name>
<evidence type="ECO:0000256" key="7">
    <source>
        <dbReference type="SAM" id="MobiDB-lite"/>
    </source>
</evidence>
<dbReference type="CDD" id="cd21552">
    <property type="entry name" value="VEFS-box_ctSUZ12-like"/>
    <property type="match status" value="1"/>
</dbReference>
<evidence type="ECO:0000313" key="10">
    <source>
        <dbReference type="Proteomes" id="UP000308133"/>
    </source>
</evidence>
<evidence type="ECO:0000256" key="3">
    <source>
        <dbReference type="ARBA" id="ARBA00022771"/>
    </source>
</evidence>
<dbReference type="InterPro" id="IPR019135">
    <property type="entry name" value="Polycomb_protein_VEFS-Box"/>
</dbReference>